<reference evidence="2 3" key="1">
    <citation type="submission" date="2020-08" db="EMBL/GenBank/DDBJ databases">
        <title>Plant Genome Project.</title>
        <authorList>
            <person name="Zhang R.-G."/>
        </authorList>
    </citation>
    <scope>NUCLEOTIDE SEQUENCE [LARGE SCALE GENOMIC DNA]</scope>
    <source>
        <tissue evidence="2">Rhizome</tissue>
    </source>
</reference>
<evidence type="ECO:0000313" key="2">
    <source>
        <dbReference type="EMBL" id="KAG6523584.1"/>
    </source>
</evidence>
<sequence>MVWSSDFGKHQADSTQHSAPPLPAVKLEVEEPFDEKRIRLHKRARDGSTSCEQALYNNVLAEPESLGLYPRKSRSLADTIQMMLSHAKAVLEDQSDSKSHINDVIKDESRTTFSGFYEPGPPCATSSISNMTKTQDSFGRTLDFDSQDTPSPCSVEELASGNTSLSCSALFDKEITDFIPQFFNNDSQSSAASYEQSIISRGNSFCCLLQQDTVASTTINGQVNTSLSCNALFDKEITNFIPQFFDNDSQSSAAFDEQSIISKGISFCCLLQQDTVASTTINGQVNDQYGSANDAQAGAGSDDEPYSTPETKLSFMELLIVPRWHEFFLNPT</sequence>
<feature type="region of interest" description="Disordered" evidence="1">
    <location>
        <begin position="1"/>
        <end position="22"/>
    </location>
</feature>
<dbReference type="EMBL" id="JACMSC010000004">
    <property type="protein sequence ID" value="KAG6523584.1"/>
    <property type="molecule type" value="Genomic_DNA"/>
</dbReference>
<evidence type="ECO:0000313" key="3">
    <source>
        <dbReference type="Proteomes" id="UP000734854"/>
    </source>
</evidence>
<dbReference type="AlphaFoldDB" id="A0A8J5HLH9"/>
<protein>
    <submittedName>
        <fullName evidence="2">Uncharacterized protein</fullName>
    </submittedName>
</protein>
<proteinExistence type="predicted"/>
<comment type="caution">
    <text evidence="2">The sequence shown here is derived from an EMBL/GenBank/DDBJ whole genome shotgun (WGS) entry which is preliminary data.</text>
</comment>
<organism evidence="2 3">
    <name type="scientific">Zingiber officinale</name>
    <name type="common">Ginger</name>
    <name type="synonym">Amomum zingiber</name>
    <dbReference type="NCBI Taxonomy" id="94328"/>
    <lineage>
        <taxon>Eukaryota</taxon>
        <taxon>Viridiplantae</taxon>
        <taxon>Streptophyta</taxon>
        <taxon>Embryophyta</taxon>
        <taxon>Tracheophyta</taxon>
        <taxon>Spermatophyta</taxon>
        <taxon>Magnoliopsida</taxon>
        <taxon>Liliopsida</taxon>
        <taxon>Zingiberales</taxon>
        <taxon>Zingiberaceae</taxon>
        <taxon>Zingiber</taxon>
    </lineage>
</organism>
<name>A0A8J5HLH9_ZINOF</name>
<dbReference type="PANTHER" id="PTHR33494:SF1">
    <property type="entry name" value="C2H2-TYPE DOMAIN-CONTAINING PROTEIN-RELATED"/>
    <property type="match status" value="1"/>
</dbReference>
<dbReference type="PANTHER" id="PTHR33494">
    <property type="entry name" value="OS02G0793800 PROTEIN"/>
    <property type="match status" value="1"/>
</dbReference>
<evidence type="ECO:0000256" key="1">
    <source>
        <dbReference type="SAM" id="MobiDB-lite"/>
    </source>
</evidence>
<dbReference type="Proteomes" id="UP000734854">
    <property type="component" value="Unassembled WGS sequence"/>
</dbReference>
<gene>
    <name evidence="2" type="ORF">ZIOFF_013445</name>
</gene>
<accession>A0A8J5HLH9</accession>
<keyword evidence="3" id="KW-1185">Reference proteome</keyword>